<evidence type="ECO:0000256" key="8">
    <source>
        <dbReference type="SAM" id="MobiDB-lite"/>
    </source>
</evidence>
<dbReference type="OMA" id="PIQDDMY"/>
<feature type="region of interest" description="Disordered" evidence="8">
    <location>
        <begin position="343"/>
        <end position="387"/>
    </location>
</feature>
<dbReference type="PROSITE" id="PS51905">
    <property type="entry name" value="ZF_UBZ1"/>
    <property type="match status" value="1"/>
</dbReference>
<reference evidence="10 13" key="1">
    <citation type="submission" date="2021-07" db="EMBL/GenBank/DDBJ databases">
        <authorList>
            <person name="Imarazene B."/>
            <person name="Zahm M."/>
            <person name="Klopp C."/>
            <person name="Cabau C."/>
            <person name="Beille S."/>
            <person name="Jouanno E."/>
            <person name="Castinel A."/>
            <person name="Lluch J."/>
            <person name="Gil L."/>
            <person name="Kuchtly C."/>
            <person name="Lopez Roques C."/>
            <person name="Donnadieu C."/>
            <person name="Parrinello H."/>
            <person name="Journot L."/>
            <person name="Du K."/>
            <person name="Schartl M."/>
            <person name="Retaux S."/>
            <person name="Guiguen Y."/>
        </authorList>
    </citation>
    <scope>NUCLEOTIDE SEQUENCE [LARGE SCALE GENOMIC DNA]</scope>
    <source>
        <strain evidence="10">Pach_M1</strain>
        <tissue evidence="10">Testis</tissue>
    </source>
</reference>
<dbReference type="EMBL" id="JAICCE010000003">
    <property type="protein sequence ID" value="KAG9279498.1"/>
    <property type="molecule type" value="Genomic_DNA"/>
</dbReference>
<dbReference type="GO" id="GO:0008270">
    <property type="term" value="F:zinc ion binding"/>
    <property type="evidence" value="ECO:0007669"/>
    <property type="project" value="UniProtKB-KW"/>
</dbReference>
<proteinExistence type="predicted"/>
<evidence type="ECO:0000313" key="12">
    <source>
        <dbReference type="Proteomes" id="UP000694621"/>
    </source>
</evidence>
<keyword evidence="4" id="KW-0862">Zinc</keyword>
<evidence type="ECO:0000256" key="4">
    <source>
        <dbReference type="ARBA" id="ARBA00022833"/>
    </source>
</evidence>
<keyword evidence="1" id="KW-0597">Phosphoprotein</keyword>
<dbReference type="Proteomes" id="UP000694621">
    <property type="component" value="Unplaced"/>
</dbReference>
<evidence type="ECO:0000256" key="2">
    <source>
        <dbReference type="ARBA" id="ARBA00022723"/>
    </source>
</evidence>
<dbReference type="GO" id="GO:0016301">
    <property type="term" value="F:kinase activity"/>
    <property type="evidence" value="ECO:0007669"/>
    <property type="project" value="UniProtKB-KW"/>
</dbReference>
<feature type="coiled-coil region" evidence="7">
    <location>
        <begin position="272"/>
        <end position="299"/>
    </location>
</feature>
<evidence type="ECO:0000256" key="5">
    <source>
        <dbReference type="ARBA" id="ARBA00023054"/>
    </source>
</evidence>
<dbReference type="Pfam" id="PF18112">
    <property type="entry name" value="Zn-C2H2_12"/>
    <property type="match status" value="1"/>
</dbReference>
<keyword evidence="10" id="KW-0418">Kinase</keyword>
<dbReference type="Ensembl" id="ENSAMXT00005042850.1">
    <property type="protein sequence ID" value="ENSAMXP00005039356.1"/>
    <property type="gene ID" value="ENSAMXG00005018573.1"/>
</dbReference>
<organism evidence="11 12">
    <name type="scientific">Astyanax mexicanus</name>
    <name type="common">Blind cave fish</name>
    <name type="synonym">Astyanax fasciatus mexicanus</name>
    <dbReference type="NCBI Taxonomy" id="7994"/>
    <lineage>
        <taxon>Eukaryota</taxon>
        <taxon>Metazoa</taxon>
        <taxon>Chordata</taxon>
        <taxon>Craniata</taxon>
        <taxon>Vertebrata</taxon>
        <taxon>Euteleostomi</taxon>
        <taxon>Actinopterygii</taxon>
        <taxon>Neopterygii</taxon>
        <taxon>Teleostei</taxon>
        <taxon>Ostariophysi</taxon>
        <taxon>Characiformes</taxon>
        <taxon>Characoidei</taxon>
        <taxon>Acestrorhamphidae</taxon>
        <taxon>Acestrorhamphinae</taxon>
        <taxon>Astyanax</taxon>
    </lineage>
</organism>
<dbReference type="GO" id="GO:0005737">
    <property type="term" value="C:cytoplasm"/>
    <property type="evidence" value="ECO:0007669"/>
    <property type="project" value="TreeGrafter"/>
</dbReference>
<dbReference type="KEGG" id="amex:103039109"/>
<dbReference type="PANTHER" id="PTHR14432:SF2">
    <property type="entry name" value="TANK-BINDING KINASE 1-BINDING PROTEIN 1"/>
    <property type="match status" value="1"/>
</dbReference>
<dbReference type="PANTHER" id="PTHR14432">
    <property type="entry name" value="PROSAPIP2 PROTEIN/5-AZACYTIDINE INDUCED GENE 2"/>
    <property type="match status" value="1"/>
</dbReference>
<evidence type="ECO:0000256" key="7">
    <source>
        <dbReference type="SAM" id="Coils"/>
    </source>
</evidence>
<dbReference type="InterPro" id="IPR024581">
    <property type="entry name" value="TBD"/>
</dbReference>
<feature type="domain" description="UBZ1-type" evidence="9">
    <location>
        <begin position="566"/>
        <end position="592"/>
    </location>
</feature>
<evidence type="ECO:0000313" key="13">
    <source>
        <dbReference type="Proteomes" id="UP000752171"/>
    </source>
</evidence>
<accession>A0A8B9KPQ7</accession>
<evidence type="ECO:0000313" key="10">
    <source>
        <dbReference type="EMBL" id="KAG9279498.1"/>
    </source>
</evidence>
<feature type="compositionally biased region" description="Low complexity" evidence="8">
    <location>
        <begin position="498"/>
        <end position="517"/>
    </location>
</feature>
<dbReference type="Pfam" id="PF12845">
    <property type="entry name" value="TBD"/>
    <property type="match status" value="1"/>
</dbReference>
<feature type="region of interest" description="Disordered" evidence="8">
    <location>
        <begin position="477"/>
        <end position="535"/>
    </location>
</feature>
<feature type="region of interest" description="Disordered" evidence="8">
    <location>
        <begin position="190"/>
        <end position="213"/>
    </location>
</feature>
<protein>
    <submittedName>
        <fullName evidence="10">TANK-binding kinase 1-binding protein 1-like</fullName>
    </submittedName>
    <submittedName>
        <fullName evidence="11">TBK1 binding protein 1</fullName>
    </submittedName>
</protein>
<evidence type="ECO:0000259" key="9">
    <source>
        <dbReference type="PROSITE" id="PS51905"/>
    </source>
</evidence>
<dbReference type="InterPro" id="IPR051891">
    <property type="entry name" value="TBK1-IKBKE_adapters"/>
</dbReference>
<keyword evidence="2" id="KW-0479">Metal-binding</keyword>
<evidence type="ECO:0000256" key="6">
    <source>
        <dbReference type="PROSITE-ProRule" id="PRU01253"/>
    </source>
</evidence>
<evidence type="ECO:0000256" key="1">
    <source>
        <dbReference type="ARBA" id="ARBA00022553"/>
    </source>
</evidence>
<keyword evidence="3 6" id="KW-0863">Zinc-finger</keyword>
<evidence type="ECO:0000256" key="3">
    <source>
        <dbReference type="ARBA" id="ARBA00022771"/>
    </source>
</evidence>
<dbReference type="OrthoDB" id="8796075at2759"/>
<keyword evidence="10" id="KW-0808">Transferase</keyword>
<feature type="compositionally biased region" description="Low complexity" evidence="8">
    <location>
        <begin position="368"/>
        <end position="384"/>
    </location>
</feature>
<gene>
    <name evidence="10" type="primary">TBKBP1</name>
    <name evidence="10" type="ORF">AMEX_G5023</name>
</gene>
<name>A0A8B9KPQ7_ASTMX</name>
<evidence type="ECO:0000313" key="11">
    <source>
        <dbReference type="Ensembl" id="ENSAMXP00005039356.1"/>
    </source>
</evidence>
<dbReference type="InterPro" id="IPR041641">
    <property type="entry name" value="CALCOCO1/2_Zn_UBZ1"/>
</dbReference>
<sequence>MMESILRGELDFTAGFREELRAELRADLQEDNCGIRWPSCPLSVDMHPASHFALAAAYHDIKMCLASLEHENSSIKRKLKNYEIKFPMISEFAEERSLCCSCEPKETKVIHTEASSSLQQRISTLTQELQKSKAHEEHLEEVIKAYEKIHLEKSNVQKELDNMTTLAEQHVKRIHGLESALRQRETLLQRKSSRLGSGREKTHPHSHPHPRSKDTHLLHLHNSLDVPCALDCPGPTLQSSRSLDTLTDLKVQRLEAELEGAWHEAQGAWQREAELKTKLQRLQDEISHLQENQRQELDTPCDHCNMEWIQKAGDEQVNLALAYTELTEELSRIRSLTAEQSEILRQKRKHPEQKSPVLRHSATPQHHSPSSPLSAASGPASFSPRTSTNHLRACFQGRRSFSEITDPSTPHQGSLRTLCYPASTLPKHRPAGDGYLRQQKGALSIGPRPASAHSATRSIPCASPVRDVHHLCVQEQLPDPAPLVTPPQSSEDEEEEWPSTSSAHSPVHSPTHSPPRTLGVMPPHPPFPAPDTPSTLSCPLQGYLSAEHAQSWPSIKLWMESEENDSRSCPLCQLTFPTGYPEDALIKHIDSHLENSKI</sequence>
<dbReference type="AlphaFoldDB" id="A0A8B9KPQ7"/>
<keyword evidence="5 7" id="KW-0175">Coiled coil</keyword>
<dbReference type="Proteomes" id="UP000752171">
    <property type="component" value="Unassembled WGS sequence"/>
</dbReference>
<reference evidence="11" key="2">
    <citation type="submission" date="2025-05" db="UniProtKB">
        <authorList>
            <consortium name="Ensembl"/>
        </authorList>
    </citation>
    <scope>IDENTIFICATION</scope>
</reference>
<feature type="compositionally biased region" description="Pro residues" evidence="8">
    <location>
        <begin position="522"/>
        <end position="531"/>
    </location>
</feature>